<gene>
    <name evidence="4" type="ORF">GCM10011574_19240</name>
</gene>
<evidence type="ECO:0000256" key="1">
    <source>
        <dbReference type="ARBA" id="ARBA00022450"/>
    </source>
</evidence>
<feature type="domain" description="Carrier" evidence="3">
    <location>
        <begin position="6"/>
        <end position="83"/>
    </location>
</feature>
<dbReference type="InterPro" id="IPR020806">
    <property type="entry name" value="PKS_PP-bd"/>
</dbReference>
<dbReference type="SUPFAM" id="SSF47336">
    <property type="entry name" value="ACP-like"/>
    <property type="match status" value="1"/>
</dbReference>
<dbReference type="InterPro" id="IPR036736">
    <property type="entry name" value="ACP-like_sf"/>
</dbReference>
<reference evidence="4" key="1">
    <citation type="journal article" date="2014" name="Int. J. Syst. Evol. Microbiol.">
        <title>Complete genome sequence of Corynebacterium casei LMG S-19264T (=DSM 44701T), isolated from a smear-ripened cheese.</title>
        <authorList>
            <consortium name="US DOE Joint Genome Institute (JGI-PGF)"/>
            <person name="Walter F."/>
            <person name="Albersmeier A."/>
            <person name="Kalinowski J."/>
            <person name="Ruckert C."/>
        </authorList>
    </citation>
    <scope>NUCLEOTIDE SEQUENCE</scope>
    <source>
        <strain evidence="4">CGMCC 4.7138</strain>
    </source>
</reference>
<organism evidence="4 5">
    <name type="scientific">Microbispora bryophytorum</name>
    <dbReference type="NCBI Taxonomy" id="1460882"/>
    <lineage>
        <taxon>Bacteria</taxon>
        <taxon>Bacillati</taxon>
        <taxon>Actinomycetota</taxon>
        <taxon>Actinomycetes</taxon>
        <taxon>Streptosporangiales</taxon>
        <taxon>Streptosporangiaceae</taxon>
        <taxon>Microbispora</taxon>
    </lineage>
</organism>
<dbReference type="Proteomes" id="UP000653480">
    <property type="component" value="Unassembled WGS sequence"/>
</dbReference>
<dbReference type="Gene3D" id="1.10.1200.10">
    <property type="entry name" value="ACP-like"/>
    <property type="match status" value="1"/>
</dbReference>
<keyword evidence="1" id="KW-0596">Phosphopantetheine</keyword>
<dbReference type="RefSeq" id="WP_142574831.1">
    <property type="nucleotide sequence ID" value="NZ_BMMN01000003.1"/>
</dbReference>
<dbReference type="GO" id="GO:0031177">
    <property type="term" value="F:phosphopantetheine binding"/>
    <property type="evidence" value="ECO:0007669"/>
    <property type="project" value="InterPro"/>
</dbReference>
<name>A0A8H9GYS4_9ACTN</name>
<reference evidence="4" key="2">
    <citation type="submission" date="2020-09" db="EMBL/GenBank/DDBJ databases">
        <authorList>
            <person name="Sun Q."/>
            <person name="Zhou Y."/>
        </authorList>
    </citation>
    <scope>NUCLEOTIDE SEQUENCE</scope>
    <source>
        <strain evidence="4">CGMCC 4.7138</strain>
    </source>
</reference>
<dbReference type="PROSITE" id="PS50075">
    <property type="entry name" value="CARRIER"/>
    <property type="match status" value="1"/>
</dbReference>
<dbReference type="Pfam" id="PF00550">
    <property type="entry name" value="PP-binding"/>
    <property type="match status" value="1"/>
</dbReference>
<evidence type="ECO:0000256" key="2">
    <source>
        <dbReference type="ARBA" id="ARBA00022553"/>
    </source>
</evidence>
<evidence type="ECO:0000259" key="3">
    <source>
        <dbReference type="PROSITE" id="PS50075"/>
    </source>
</evidence>
<keyword evidence="2" id="KW-0597">Phosphoprotein</keyword>
<evidence type="ECO:0000313" key="4">
    <source>
        <dbReference type="EMBL" id="GGO06507.1"/>
    </source>
</evidence>
<sequence>MNTAPGPHDDLRRWLIERVAVYVGRPPAEIDPSVKLRSYGLDSIHALSLCVDVEEAVGLLVEPTLAWDHPTIDDIAAHLAGLVARDRTGQGASDMDDKGLL</sequence>
<dbReference type="OrthoDB" id="9023404at2"/>
<keyword evidence="5" id="KW-1185">Reference proteome</keyword>
<dbReference type="EMBL" id="BMMN01000003">
    <property type="protein sequence ID" value="GGO06507.1"/>
    <property type="molecule type" value="Genomic_DNA"/>
</dbReference>
<dbReference type="AlphaFoldDB" id="A0A8H9GYS4"/>
<dbReference type="InterPro" id="IPR009081">
    <property type="entry name" value="PP-bd_ACP"/>
</dbReference>
<protein>
    <submittedName>
        <fullName evidence="4">Polyketide synthase</fullName>
    </submittedName>
</protein>
<dbReference type="SMART" id="SM00823">
    <property type="entry name" value="PKS_PP"/>
    <property type="match status" value="1"/>
</dbReference>
<proteinExistence type="predicted"/>
<evidence type="ECO:0000313" key="5">
    <source>
        <dbReference type="Proteomes" id="UP000653480"/>
    </source>
</evidence>
<accession>A0A8H9GYS4</accession>
<comment type="caution">
    <text evidence="4">The sequence shown here is derived from an EMBL/GenBank/DDBJ whole genome shotgun (WGS) entry which is preliminary data.</text>
</comment>